<reference evidence="5 6" key="1">
    <citation type="submission" date="2020-08" db="EMBL/GenBank/DDBJ databases">
        <title>Genomic Encyclopedia of Type Strains, Phase IV (KMG-IV): sequencing the most valuable type-strain genomes for metagenomic binning, comparative biology and taxonomic classification.</title>
        <authorList>
            <person name="Goeker M."/>
        </authorList>
    </citation>
    <scope>NUCLEOTIDE SEQUENCE [LARGE SCALE GENOMIC DNA]</scope>
    <source>
        <strain evidence="5 6">DSM 102850</strain>
    </source>
</reference>
<evidence type="ECO:0000256" key="1">
    <source>
        <dbReference type="ARBA" id="ARBA00004370"/>
    </source>
</evidence>
<feature type="domain" description="Bacterial surface antigen (D15)" evidence="4">
    <location>
        <begin position="49"/>
        <end position="425"/>
    </location>
</feature>
<name>A0A840I6F0_9PROT</name>
<dbReference type="InterPro" id="IPR039910">
    <property type="entry name" value="D15-like"/>
</dbReference>
<keyword evidence="3" id="KW-0472">Membrane</keyword>
<evidence type="ECO:0000313" key="5">
    <source>
        <dbReference type="EMBL" id="MBB4660417.1"/>
    </source>
</evidence>
<dbReference type="InterPro" id="IPR000184">
    <property type="entry name" value="Bac_surfAg_D15"/>
</dbReference>
<protein>
    <submittedName>
        <fullName evidence="5">Outer membrane protein assembly complex protein YaeT</fullName>
    </submittedName>
</protein>
<keyword evidence="2" id="KW-1134">Transmembrane beta strand</keyword>
<organism evidence="5 6">
    <name type="scientific">Parvularcula dongshanensis</name>
    <dbReference type="NCBI Taxonomy" id="1173995"/>
    <lineage>
        <taxon>Bacteria</taxon>
        <taxon>Pseudomonadati</taxon>
        <taxon>Pseudomonadota</taxon>
        <taxon>Alphaproteobacteria</taxon>
        <taxon>Parvularculales</taxon>
        <taxon>Parvularculaceae</taxon>
        <taxon>Parvularcula</taxon>
    </lineage>
</organism>
<gene>
    <name evidence="5" type="ORF">GGQ59_002969</name>
</gene>
<feature type="non-terminal residue" evidence="5">
    <location>
        <position position="1"/>
    </location>
</feature>
<dbReference type="GO" id="GO:0019867">
    <property type="term" value="C:outer membrane"/>
    <property type="evidence" value="ECO:0007669"/>
    <property type="project" value="InterPro"/>
</dbReference>
<dbReference type="PANTHER" id="PTHR12815:SF23">
    <property type="entry name" value="OUTER MEMBRANE PROTEIN ASSEMBLY FACTOR BAMA"/>
    <property type="match status" value="1"/>
</dbReference>
<keyword evidence="6" id="KW-1185">Reference proteome</keyword>
<dbReference type="RefSeq" id="WP_183819942.1">
    <property type="nucleotide sequence ID" value="NZ_JACHOB010000012.1"/>
</dbReference>
<keyword evidence="2" id="KW-0812">Transmembrane</keyword>
<proteinExistence type="predicted"/>
<evidence type="ECO:0000313" key="6">
    <source>
        <dbReference type="Proteomes" id="UP000563524"/>
    </source>
</evidence>
<dbReference type="AlphaFoldDB" id="A0A840I6F0"/>
<evidence type="ECO:0000259" key="4">
    <source>
        <dbReference type="Pfam" id="PF01103"/>
    </source>
</evidence>
<evidence type="ECO:0000256" key="3">
    <source>
        <dbReference type="ARBA" id="ARBA00023136"/>
    </source>
</evidence>
<evidence type="ECO:0000256" key="2">
    <source>
        <dbReference type="ARBA" id="ARBA00022452"/>
    </source>
</evidence>
<accession>A0A840I6F0</accession>
<sequence length="425" mass="46220">SIQELPGSAPDRTILDVDVTEQSTGSFQIGGGVSSDSGFLVNVSLEERNLLGRGQYVLVDLSTATRSQRAQVTFREPRSLNRNLATGISLYTSRTDYEEEAGYLTDSVGSTVDIGFPVSEFSTLRLFYGLSSSELIYDRLTSATIGADESAANVLLPGVEDDEYEVIATQSDGTSTIQTDVCNLRSYTGDPYCDSRGRYVTSQVGYTLQLDRRNNPLSATSGFNLALSQSFAGLGGDVRYLKTTGSAAYYQPLPFDLSAALRANLGYIEGFGGDGVRINDRFFLGGNRGFRGFDIAGVGPRYFTSSGDQALGAKAYGIGTVEIPIPLELPQYGIKAALFTDFGVLGGVDEEDKLVNAELDRWVDYNGDGLYDAPVQDRFGFRQTAGISINWNSPFGPVQFDIAKTLKKEDYDEDQFFRFSAGRQF</sequence>
<dbReference type="Pfam" id="PF01103">
    <property type="entry name" value="Omp85"/>
    <property type="match status" value="1"/>
</dbReference>
<dbReference type="EMBL" id="JACHOB010000012">
    <property type="protein sequence ID" value="MBB4660417.1"/>
    <property type="molecule type" value="Genomic_DNA"/>
</dbReference>
<dbReference type="Proteomes" id="UP000563524">
    <property type="component" value="Unassembled WGS sequence"/>
</dbReference>
<dbReference type="Gene3D" id="2.40.160.50">
    <property type="entry name" value="membrane protein fhac: a member of the omp85/tpsb transporter family"/>
    <property type="match status" value="1"/>
</dbReference>
<comment type="subcellular location">
    <subcellularLocation>
        <location evidence="1">Membrane</location>
    </subcellularLocation>
</comment>
<dbReference type="PANTHER" id="PTHR12815">
    <property type="entry name" value="SORTING AND ASSEMBLY MACHINERY SAMM50 PROTEIN FAMILY MEMBER"/>
    <property type="match status" value="1"/>
</dbReference>
<comment type="caution">
    <text evidence="5">The sequence shown here is derived from an EMBL/GenBank/DDBJ whole genome shotgun (WGS) entry which is preliminary data.</text>
</comment>